<proteinExistence type="predicted"/>
<dbReference type="Proteomes" id="UP001169764">
    <property type="component" value="Unassembled WGS sequence"/>
</dbReference>
<accession>A0ABT8YG63</accession>
<dbReference type="EMBL" id="JAUOTP010000012">
    <property type="protein sequence ID" value="MDO6416820.1"/>
    <property type="molecule type" value="Genomic_DNA"/>
</dbReference>
<keyword evidence="1" id="KW-0472">Membrane</keyword>
<keyword evidence="3" id="KW-1185">Reference proteome</keyword>
<evidence type="ECO:0000256" key="1">
    <source>
        <dbReference type="SAM" id="Phobius"/>
    </source>
</evidence>
<protein>
    <submittedName>
        <fullName evidence="2">Uncharacterized protein</fullName>
    </submittedName>
</protein>
<gene>
    <name evidence="2" type="ORF">Q4F19_20725</name>
</gene>
<feature type="transmembrane region" description="Helical" evidence="1">
    <location>
        <begin position="27"/>
        <end position="47"/>
    </location>
</feature>
<reference evidence="2" key="1">
    <citation type="submission" date="2023-07" db="EMBL/GenBank/DDBJ databases">
        <authorList>
            <person name="Kim M."/>
        </authorList>
    </citation>
    <scope>NUCLEOTIDE SEQUENCE</scope>
    <source>
        <strain evidence="2">BIUV-7</strain>
    </source>
</reference>
<comment type="caution">
    <text evidence="2">The sequence shown here is derived from an EMBL/GenBank/DDBJ whole genome shotgun (WGS) entry which is preliminary data.</text>
</comment>
<name>A0ABT8YG63_9SPHN</name>
<sequence>MTYVPLSTLVPSPAARGVNCVVDRVTAAMPGFHATSLSYSLGVCFFGSRRPRR</sequence>
<evidence type="ECO:0000313" key="3">
    <source>
        <dbReference type="Proteomes" id="UP001169764"/>
    </source>
</evidence>
<organism evidence="2 3">
    <name type="scientific">Sphingomonas natans</name>
    <dbReference type="NCBI Taxonomy" id="3063330"/>
    <lineage>
        <taxon>Bacteria</taxon>
        <taxon>Pseudomonadati</taxon>
        <taxon>Pseudomonadota</taxon>
        <taxon>Alphaproteobacteria</taxon>
        <taxon>Sphingomonadales</taxon>
        <taxon>Sphingomonadaceae</taxon>
        <taxon>Sphingomonas</taxon>
    </lineage>
</organism>
<keyword evidence="1" id="KW-0812">Transmembrane</keyword>
<evidence type="ECO:0000313" key="2">
    <source>
        <dbReference type="EMBL" id="MDO6416820.1"/>
    </source>
</evidence>
<dbReference type="RefSeq" id="WP_303546687.1">
    <property type="nucleotide sequence ID" value="NZ_JAUOTP010000012.1"/>
</dbReference>
<keyword evidence="1" id="KW-1133">Transmembrane helix</keyword>